<dbReference type="AlphaFoldDB" id="A0A6G0HT03"/>
<comment type="caution">
    <text evidence="1">The sequence shown here is derived from an EMBL/GenBank/DDBJ whole genome shotgun (WGS) entry which is preliminary data.</text>
</comment>
<keyword evidence="2" id="KW-1185">Reference proteome</keyword>
<accession>A0A6G0HT03</accession>
<dbReference type="Proteomes" id="UP000424527">
    <property type="component" value="Unassembled WGS sequence"/>
</dbReference>
<gene>
    <name evidence="1" type="ORF">D5F01_LYC19613</name>
</gene>
<organism evidence="1 2">
    <name type="scientific">Larimichthys crocea</name>
    <name type="common">Large yellow croaker</name>
    <name type="synonym">Pseudosciaena crocea</name>
    <dbReference type="NCBI Taxonomy" id="215358"/>
    <lineage>
        <taxon>Eukaryota</taxon>
        <taxon>Metazoa</taxon>
        <taxon>Chordata</taxon>
        <taxon>Craniata</taxon>
        <taxon>Vertebrata</taxon>
        <taxon>Euteleostomi</taxon>
        <taxon>Actinopterygii</taxon>
        <taxon>Neopterygii</taxon>
        <taxon>Teleostei</taxon>
        <taxon>Neoteleostei</taxon>
        <taxon>Acanthomorphata</taxon>
        <taxon>Eupercaria</taxon>
        <taxon>Sciaenidae</taxon>
        <taxon>Larimichthys</taxon>
    </lineage>
</organism>
<dbReference type="Pfam" id="PF02393">
    <property type="entry name" value="US22"/>
    <property type="match status" value="1"/>
</dbReference>
<evidence type="ECO:0000313" key="1">
    <source>
        <dbReference type="EMBL" id="KAE8282217.1"/>
    </source>
</evidence>
<sequence length="372" mass="42370">MAACFAPTGFEIQSFLECNKSTDYLAQMLKFVSKHKRSTRHLKSPAGATLTIGNLDDTIYKEKPREVNGWGKFYLPNIVNMQVIGVVEGTSCPCDQLVLMTCEDTKVYGYDGEELHVVAASLNELVHEGIEYPASKSYYNGEAFKNMKDKDWDKVRNGAVGRRLDEEHHKLVTTGKSNLKNFKLTCCSGDSEERRIPDRGRFFQENALLIIQEMDSLSQRRHSVLVDEVLHSILFLGHISEPRFTPEDILYTKLNEYKGRYPRPFQCYSTQLPKRAPISCVLEMIVSMTGQEEVKEIFERLLQLINRLKEGETKHLVSNTICVSQPNESPETARTIQDIPTNQSPAVAFMVSNEDYSGQMCKNLVQCQSQRY</sequence>
<dbReference type="EMBL" id="REGW02000019">
    <property type="protein sequence ID" value="KAE8282217.1"/>
    <property type="molecule type" value="Genomic_DNA"/>
</dbReference>
<name>A0A6G0HT03_LARCR</name>
<dbReference type="InterPro" id="IPR003360">
    <property type="entry name" value="US22-like"/>
</dbReference>
<evidence type="ECO:0000313" key="2">
    <source>
        <dbReference type="Proteomes" id="UP000424527"/>
    </source>
</evidence>
<reference evidence="1 2" key="1">
    <citation type="submission" date="2019-07" db="EMBL/GenBank/DDBJ databases">
        <title>Chromosome genome assembly for large yellow croaker.</title>
        <authorList>
            <person name="Xiao S."/>
        </authorList>
    </citation>
    <scope>NUCLEOTIDE SEQUENCE [LARGE SCALE GENOMIC DNA]</scope>
    <source>
        <strain evidence="1">JMULYC20181020</strain>
        <tissue evidence="1">Muscle</tissue>
    </source>
</reference>
<protein>
    <submittedName>
        <fullName evidence="1">Uncharacterized protein</fullName>
    </submittedName>
</protein>
<proteinExistence type="predicted"/>